<comment type="caution">
    <text evidence="1">The sequence shown here is derived from an EMBL/GenBank/DDBJ whole genome shotgun (WGS) entry which is preliminary data.</text>
</comment>
<proteinExistence type="predicted"/>
<reference evidence="1 2" key="1">
    <citation type="submission" date="2007-06" db="EMBL/GenBank/DDBJ databases">
        <authorList>
            <person name="Shimkets L."/>
            <person name="Ferriera S."/>
            <person name="Johnson J."/>
            <person name="Kravitz S."/>
            <person name="Beeson K."/>
            <person name="Sutton G."/>
            <person name="Rogers Y.-H."/>
            <person name="Friedman R."/>
            <person name="Frazier M."/>
            <person name="Venter J.C."/>
        </authorList>
    </citation>
    <scope>NUCLEOTIDE SEQUENCE [LARGE SCALE GENOMIC DNA]</scope>
    <source>
        <strain evidence="1 2">SIR-1</strain>
    </source>
</reference>
<evidence type="ECO:0000313" key="1">
    <source>
        <dbReference type="EMBL" id="EDM77050.1"/>
    </source>
</evidence>
<dbReference type="AlphaFoldDB" id="A6GAI8"/>
<sequence>MSNPITETTAAILERLDPETRAAAEANVREFSSHALGQEVSLEYELNLIKAAKFLAAADGLSAVELRGLKAAMTQCGLPEAVQWHILEFDESQLHPSHIGALVERGRPARFFLSAILHFAALDGLSDDEAASARVVGWELDVHPSMIEALILEARANHEAQRHRDSAQQALLRDLRLAIIELPMQERETF</sequence>
<dbReference type="Proteomes" id="UP000005801">
    <property type="component" value="Unassembled WGS sequence"/>
</dbReference>
<dbReference type="EMBL" id="ABCS01000052">
    <property type="protein sequence ID" value="EDM77050.1"/>
    <property type="molecule type" value="Genomic_DNA"/>
</dbReference>
<evidence type="ECO:0000313" key="2">
    <source>
        <dbReference type="Proteomes" id="UP000005801"/>
    </source>
</evidence>
<accession>A6GAI8</accession>
<dbReference type="RefSeq" id="WP_006973730.1">
    <property type="nucleotide sequence ID" value="NZ_ABCS01000052.1"/>
</dbReference>
<organism evidence="1 2">
    <name type="scientific">Plesiocystis pacifica SIR-1</name>
    <dbReference type="NCBI Taxonomy" id="391625"/>
    <lineage>
        <taxon>Bacteria</taxon>
        <taxon>Pseudomonadati</taxon>
        <taxon>Myxococcota</taxon>
        <taxon>Polyangia</taxon>
        <taxon>Nannocystales</taxon>
        <taxon>Nannocystaceae</taxon>
        <taxon>Plesiocystis</taxon>
    </lineage>
</organism>
<protein>
    <recommendedName>
        <fullName evidence="3">Co-chaperone DjlA N-terminal domain-containing protein</fullName>
    </recommendedName>
</protein>
<gene>
    <name evidence="1" type="ORF">PPSIR1_19444</name>
</gene>
<name>A6GAI8_9BACT</name>
<dbReference type="STRING" id="391625.PPSIR1_19444"/>
<evidence type="ECO:0008006" key="3">
    <source>
        <dbReference type="Google" id="ProtNLM"/>
    </source>
</evidence>
<keyword evidence="2" id="KW-1185">Reference proteome</keyword>